<keyword evidence="2" id="KW-1185">Reference proteome</keyword>
<proteinExistence type="predicted"/>
<dbReference type="KEGG" id="aprs:BI364_03910"/>
<evidence type="ECO:0000313" key="2">
    <source>
        <dbReference type="Proteomes" id="UP000095401"/>
    </source>
</evidence>
<accession>A0A1D8ILE0</accession>
<dbReference type="AlphaFoldDB" id="A0A1D8ILE0"/>
<reference evidence="2" key="1">
    <citation type="submission" date="2016-09" db="EMBL/GenBank/DDBJ databases">
        <title>Acidihalobacter prosperus F5.</title>
        <authorList>
            <person name="Khaleque H.N."/>
            <person name="Ramsay J.P."/>
            <person name="Kaksonen A.H."/>
            <person name="Boxall N.J."/>
            <person name="Watkin E.L.J."/>
        </authorList>
    </citation>
    <scope>NUCLEOTIDE SEQUENCE [LARGE SCALE GENOMIC DNA]</scope>
    <source>
        <strain evidence="2">F5</strain>
    </source>
</reference>
<dbReference type="Proteomes" id="UP000095401">
    <property type="component" value="Chromosome"/>
</dbReference>
<sequence length="411" mass="44382">MSNAARTLQDATTGVELTAEQLSGLGKIGETANQVTDLLKMSQTVLEDLRDGIDVDAIADRIGPEMEALVQTLGEIMRLIEVDSVQTLHEKVHASVQTLQASHVIEAAPELLALIGSLHDSGLLKLLPPILTQLGGVTDGIDADRLGERIAGFNASLSYWADSAREGLRIAGDQLGELDIPGQLAKLEDLADQWWHIALRAKRLAQGDDESLGDRVEWLLGHAERLSAQIGPVVGALAELAPEALKSIDFSTIAAKITSGAIEWIEVGVQAHSLVKGDSESLAARVRLMLEGAREAGLDQMIPDLMVMLGTVNRTGLLRKMNMLLSTLEPHMPADDELKRWLEQGTVLAQRYQPQIAGALPALDGALKAMEGTEKKGGGIFGLLGIVFSRKTQYVLRFAIEFAYRFLRGNK</sequence>
<dbReference type="EMBL" id="CP017415">
    <property type="protein sequence ID" value="AOU97255.1"/>
    <property type="molecule type" value="Genomic_DNA"/>
</dbReference>
<gene>
    <name evidence="1" type="ORF">BI364_03910</name>
</gene>
<name>A0A1D8ILE0_9GAMM</name>
<evidence type="ECO:0000313" key="1">
    <source>
        <dbReference type="EMBL" id="AOU97255.1"/>
    </source>
</evidence>
<organism evidence="1 2">
    <name type="scientific">Acidihalobacter yilgarnensis</name>
    <dbReference type="NCBI Taxonomy" id="2819280"/>
    <lineage>
        <taxon>Bacteria</taxon>
        <taxon>Pseudomonadati</taxon>
        <taxon>Pseudomonadota</taxon>
        <taxon>Gammaproteobacteria</taxon>
        <taxon>Chromatiales</taxon>
        <taxon>Ectothiorhodospiraceae</taxon>
        <taxon>Acidihalobacter</taxon>
    </lineage>
</organism>
<evidence type="ECO:0008006" key="3">
    <source>
        <dbReference type="Google" id="ProtNLM"/>
    </source>
</evidence>
<protein>
    <recommendedName>
        <fullName evidence="3">DUF1641 domain-containing protein</fullName>
    </recommendedName>
</protein>
<dbReference type="RefSeq" id="WP_070077643.1">
    <property type="nucleotide sequence ID" value="NZ_CP017415.1"/>
</dbReference>